<proteinExistence type="predicted"/>
<comment type="caution">
    <text evidence="1">The sequence shown here is derived from an EMBL/GenBank/DDBJ whole genome shotgun (WGS) entry which is preliminary data.</text>
</comment>
<dbReference type="AlphaFoldDB" id="A0A439D4K3"/>
<accession>A0A439D4K3</accession>
<keyword evidence="2" id="KW-1185">Reference proteome</keyword>
<sequence>MATSGDDFPDSYAWDSLVRRSIKIWDTLIEDTGMLERLFLESCTDLDDFLGQTQAVTLLWFFQRRQAFHSQEKMAKWSRDRLDDYILLPATPGYVRKTDCFFVSHFWRTKEDPDPDGQYLRLLQNELAPQVWSYIWIDWTCTPQAPRSEAEERYFTRTLETMSGIIRNCGFVWFYPPFEPRMWILYEIAEYVLTSDGGFVMVDTIEDIRVFSEHIKEMLRVGVRPTLEKYGYRCTHDRDQEFLTAWLETLILFKNLDFCTDDIRRFQDYNTWHPSVEVLLMNSANGVVKLCRFEGTLFVGGRLYTFTPFPKWEDGKYSAITKPRS</sequence>
<evidence type="ECO:0000313" key="1">
    <source>
        <dbReference type="EMBL" id="RWA09331.1"/>
    </source>
</evidence>
<gene>
    <name evidence="1" type="ORF">EKO27_g5789</name>
</gene>
<evidence type="ECO:0008006" key="3">
    <source>
        <dbReference type="Google" id="ProtNLM"/>
    </source>
</evidence>
<reference evidence="1 2" key="1">
    <citation type="submission" date="2018-12" db="EMBL/GenBank/DDBJ databases">
        <title>Draft genome sequence of Xylaria grammica IHI A82.</title>
        <authorList>
            <person name="Buettner E."/>
            <person name="Kellner H."/>
        </authorList>
    </citation>
    <scope>NUCLEOTIDE SEQUENCE [LARGE SCALE GENOMIC DNA]</scope>
    <source>
        <strain evidence="1 2">IHI A82</strain>
    </source>
</reference>
<dbReference type="EMBL" id="RYZI01000159">
    <property type="protein sequence ID" value="RWA09331.1"/>
    <property type="molecule type" value="Genomic_DNA"/>
</dbReference>
<dbReference type="Proteomes" id="UP000286045">
    <property type="component" value="Unassembled WGS sequence"/>
</dbReference>
<name>A0A439D4K3_9PEZI</name>
<evidence type="ECO:0000313" key="2">
    <source>
        <dbReference type="Proteomes" id="UP000286045"/>
    </source>
</evidence>
<organism evidence="1 2">
    <name type="scientific">Xylaria grammica</name>
    <dbReference type="NCBI Taxonomy" id="363999"/>
    <lineage>
        <taxon>Eukaryota</taxon>
        <taxon>Fungi</taxon>
        <taxon>Dikarya</taxon>
        <taxon>Ascomycota</taxon>
        <taxon>Pezizomycotina</taxon>
        <taxon>Sordariomycetes</taxon>
        <taxon>Xylariomycetidae</taxon>
        <taxon>Xylariales</taxon>
        <taxon>Xylariaceae</taxon>
        <taxon>Xylaria</taxon>
    </lineage>
</organism>
<protein>
    <recommendedName>
        <fullName evidence="3">Heterokaryon incompatibility domain-containing protein</fullName>
    </recommendedName>
</protein>